<sequence length="394" mass="39003">MKKLLMASAALGLMAGAGSAEEVKVGVLAAFTGPLESLAPPIASGHELALKEASDSGLFLGGSTITAIRGDSTCVDAAAATAAAERLVTSDRVAGLLGPMCSGATGAVVTNVAVPNGIVAISASATSPALSSIEDNGLFFRTAPSDARQGEVMADIILEKGIDTVAVSYTNNDYGKGLADSFAAAFAAKGGTVTLNAAHEDGKADYSAEVGALASAGGDALVVVGYVDQGGSGVVQAALDTGAFDTFVFPDGMVGDALVGNFGSSIDGSFGQNPASAGEGRDMFTAMAQAAGFDGTSAFSAEAYDAGALMVLAMQAAGSADPNVYKDKLMEIANAPGEPILPGELAKALEILAAGGDVDYVGASAIELIGPGESSGSYREVAFENGELKVVGYR</sequence>
<dbReference type="AlphaFoldDB" id="A0A4R2K8P0"/>
<feature type="signal peptide" evidence="4">
    <location>
        <begin position="1"/>
        <end position="20"/>
    </location>
</feature>
<reference evidence="6 7" key="1">
    <citation type="submission" date="2019-03" db="EMBL/GenBank/DDBJ databases">
        <title>Genomic Encyclopedia of Type Strains, Phase IV (KMG-IV): sequencing the most valuable type-strain genomes for metagenomic binning, comparative biology and taxonomic classification.</title>
        <authorList>
            <person name="Goeker M."/>
        </authorList>
    </citation>
    <scope>NUCLEOTIDE SEQUENCE [LARGE SCALE GENOMIC DNA]</scope>
    <source>
        <strain evidence="6 7">DSM 4868</strain>
    </source>
</reference>
<dbReference type="InterPro" id="IPR028081">
    <property type="entry name" value="Leu-bd"/>
</dbReference>
<dbReference type="SUPFAM" id="SSF53822">
    <property type="entry name" value="Periplasmic binding protein-like I"/>
    <property type="match status" value="1"/>
</dbReference>
<dbReference type="RefSeq" id="WP_132546118.1">
    <property type="nucleotide sequence ID" value="NZ_SLWW01000013.1"/>
</dbReference>
<feature type="chain" id="PRO_5020418247" evidence="4">
    <location>
        <begin position="21"/>
        <end position="394"/>
    </location>
</feature>
<comment type="similarity">
    <text evidence="1">Belongs to the leucine-binding protein family.</text>
</comment>
<organism evidence="6 7">
    <name type="scientific">Rhodovulum euryhalinum</name>
    <dbReference type="NCBI Taxonomy" id="35805"/>
    <lineage>
        <taxon>Bacteria</taxon>
        <taxon>Pseudomonadati</taxon>
        <taxon>Pseudomonadota</taxon>
        <taxon>Alphaproteobacteria</taxon>
        <taxon>Rhodobacterales</taxon>
        <taxon>Paracoccaceae</taxon>
        <taxon>Rhodovulum</taxon>
    </lineage>
</organism>
<dbReference type="Gene3D" id="3.40.50.2300">
    <property type="match status" value="2"/>
</dbReference>
<dbReference type="GO" id="GO:0006865">
    <property type="term" value="P:amino acid transport"/>
    <property type="evidence" value="ECO:0007669"/>
    <property type="project" value="UniProtKB-KW"/>
</dbReference>
<comment type="caution">
    <text evidence="6">The sequence shown here is derived from an EMBL/GenBank/DDBJ whole genome shotgun (WGS) entry which is preliminary data.</text>
</comment>
<dbReference type="InterPro" id="IPR028082">
    <property type="entry name" value="Peripla_BP_I"/>
</dbReference>
<dbReference type="InterPro" id="IPR051010">
    <property type="entry name" value="BCAA_transport"/>
</dbReference>
<evidence type="ECO:0000256" key="3">
    <source>
        <dbReference type="ARBA" id="ARBA00022970"/>
    </source>
</evidence>
<keyword evidence="3" id="KW-0813">Transport</keyword>
<dbReference type="OrthoDB" id="7337537at2"/>
<keyword evidence="2 4" id="KW-0732">Signal</keyword>
<evidence type="ECO:0000256" key="2">
    <source>
        <dbReference type="ARBA" id="ARBA00022729"/>
    </source>
</evidence>
<dbReference type="Pfam" id="PF13458">
    <property type="entry name" value="Peripla_BP_6"/>
    <property type="match status" value="1"/>
</dbReference>
<protein>
    <submittedName>
        <fullName evidence="6">Amino acid/amide ABC transporter substrate-binding protein (HAAT family)</fullName>
    </submittedName>
</protein>
<name>A0A4R2K8P0_9RHOB</name>
<dbReference type="PANTHER" id="PTHR30483:SF6">
    <property type="entry name" value="PERIPLASMIC BINDING PROTEIN OF ABC TRANSPORTER FOR NATURAL AMINO ACIDS"/>
    <property type="match status" value="1"/>
</dbReference>
<evidence type="ECO:0000313" key="6">
    <source>
        <dbReference type="EMBL" id="TCO69743.1"/>
    </source>
</evidence>
<keyword evidence="7" id="KW-1185">Reference proteome</keyword>
<keyword evidence="3" id="KW-0029">Amino-acid transport</keyword>
<dbReference type="CDD" id="cd06346">
    <property type="entry name" value="PBP1_ABC_ligand_binding-like"/>
    <property type="match status" value="1"/>
</dbReference>
<gene>
    <name evidence="6" type="ORF">EV655_11328</name>
</gene>
<dbReference type="Proteomes" id="UP000295142">
    <property type="component" value="Unassembled WGS sequence"/>
</dbReference>
<accession>A0A4R2K8P0</accession>
<feature type="domain" description="Leucine-binding protein" evidence="5">
    <location>
        <begin position="22"/>
        <end position="327"/>
    </location>
</feature>
<evidence type="ECO:0000256" key="4">
    <source>
        <dbReference type="SAM" id="SignalP"/>
    </source>
</evidence>
<proteinExistence type="inferred from homology"/>
<evidence type="ECO:0000313" key="7">
    <source>
        <dbReference type="Proteomes" id="UP000295142"/>
    </source>
</evidence>
<dbReference type="PANTHER" id="PTHR30483">
    <property type="entry name" value="LEUCINE-SPECIFIC-BINDING PROTEIN"/>
    <property type="match status" value="1"/>
</dbReference>
<dbReference type="EMBL" id="SLWW01000013">
    <property type="protein sequence ID" value="TCO69743.1"/>
    <property type="molecule type" value="Genomic_DNA"/>
</dbReference>
<evidence type="ECO:0000259" key="5">
    <source>
        <dbReference type="Pfam" id="PF13458"/>
    </source>
</evidence>
<evidence type="ECO:0000256" key="1">
    <source>
        <dbReference type="ARBA" id="ARBA00010062"/>
    </source>
</evidence>